<dbReference type="PANTHER" id="PTHR19241">
    <property type="entry name" value="ATP-BINDING CASSETTE TRANSPORTER"/>
    <property type="match status" value="1"/>
</dbReference>
<dbReference type="InterPro" id="IPR010929">
    <property type="entry name" value="PDR_CDR_ABC"/>
</dbReference>
<feature type="transmembrane region" description="Helical" evidence="10">
    <location>
        <begin position="1252"/>
        <end position="1281"/>
    </location>
</feature>
<dbReference type="InterPro" id="IPR043926">
    <property type="entry name" value="ABCG_dom"/>
</dbReference>
<dbReference type="Proteomes" id="UP000053599">
    <property type="component" value="Unassembled WGS sequence"/>
</dbReference>
<feature type="transmembrane region" description="Helical" evidence="10">
    <location>
        <begin position="1212"/>
        <end position="1231"/>
    </location>
</feature>
<feature type="region of interest" description="Disordered" evidence="9">
    <location>
        <begin position="32"/>
        <end position="51"/>
    </location>
</feature>
<feature type="region of interest" description="Disordered" evidence="9">
    <location>
        <begin position="1478"/>
        <end position="1501"/>
    </location>
</feature>
<evidence type="ECO:0000256" key="10">
    <source>
        <dbReference type="SAM" id="Phobius"/>
    </source>
</evidence>
<dbReference type="InterPro" id="IPR034001">
    <property type="entry name" value="ABCG_PDR_1"/>
</dbReference>
<keyword evidence="3" id="KW-0813">Transport</keyword>
<dbReference type="Pfam" id="PF00005">
    <property type="entry name" value="ABC_tran"/>
    <property type="match status" value="2"/>
</dbReference>
<feature type="transmembrane region" description="Helical" evidence="10">
    <location>
        <begin position="580"/>
        <end position="605"/>
    </location>
</feature>
<evidence type="ECO:0000256" key="5">
    <source>
        <dbReference type="ARBA" id="ARBA00022741"/>
    </source>
</evidence>
<evidence type="ECO:0000256" key="1">
    <source>
        <dbReference type="ARBA" id="ARBA00004141"/>
    </source>
</evidence>
<dbReference type="InterPro" id="IPR029481">
    <property type="entry name" value="ABC_trans_N"/>
</dbReference>
<keyword evidence="6" id="KW-0067">ATP-binding</keyword>
<dbReference type="STRING" id="1016849.A0A0D1YRU0"/>
<dbReference type="InterPro" id="IPR003439">
    <property type="entry name" value="ABC_transporter-like_ATP-bd"/>
</dbReference>
<evidence type="ECO:0000313" key="12">
    <source>
        <dbReference type="EMBL" id="KIV77658.1"/>
    </source>
</evidence>
<dbReference type="CDD" id="cd03232">
    <property type="entry name" value="ABCG_PDR_domain2"/>
    <property type="match status" value="1"/>
</dbReference>
<name>A0A0D1YRU0_9EURO</name>
<dbReference type="InterPro" id="IPR034003">
    <property type="entry name" value="ABCG_PDR_2"/>
</dbReference>
<keyword evidence="7 10" id="KW-1133">Transmembrane helix</keyword>
<feature type="transmembrane region" description="Helical" evidence="10">
    <location>
        <begin position="644"/>
        <end position="662"/>
    </location>
</feature>
<dbReference type="SMART" id="SM00382">
    <property type="entry name" value="AAA"/>
    <property type="match status" value="2"/>
</dbReference>
<evidence type="ECO:0000256" key="3">
    <source>
        <dbReference type="ARBA" id="ARBA00022448"/>
    </source>
</evidence>
<dbReference type="PROSITE" id="PS00211">
    <property type="entry name" value="ABC_TRANSPORTER_1"/>
    <property type="match status" value="1"/>
</dbReference>
<dbReference type="SUPFAM" id="SSF52540">
    <property type="entry name" value="P-loop containing nucleoside triphosphate hydrolases"/>
    <property type="match status" value="2"/>
</dbReference>
<dbReference type="InterPro" id="IPR027417">
    <property type="entry name" value="P-loop_NTPase"/>
</dbReference>
<gene>
    <name evidence="12" type="ORF">PV11_09444</name>
</gene>
<dbReference type="Pfam" id="PF14510">
    <property type="entry name" value="ABC_trans_N"/>
    <property type="match status" value="1"/>
</dbReference>
<dbReference type="EMBL" id="KN846954">
    <property type="protein sequence ID" value="KIV77658.1"/>
    <property type="molecule type" value="Genomic_DNA"/>
</dbReference>
<dbReference type="Pfam" id="PF01061">
    <property type="entry name" value="ABC2_membrane"/>
    <property type="match status" value="2"/>
</dbReference>
<dbReference type="GO" id="GO:0005524">
    <property type="term" value="F:ATP binding"/>
    <property type="evidence" value="ECO:0007669"/>
    <property type="project" value="UniProtKB-KW"/>
</dbReference>
<evidence type="ECO:0000256" key="2">
    <source>
        <dbReference type="ARBA" id="ARBA00006012"/>
    </source>
</evidence>
<dbReference type="Pfam" id="PF19055">
    <property type="entry name" value="ABC2_membrane_7"/>
    <property type="match status" value="1"/>
</dbReference>
<keyword evidence="8 10" id="KW-0472">Membrane</keyword>
<proteinExistence type="inferred from homology"/>
<evidence type="ECO:0000256" key="7">
    <source>
        <dbReference type="ARBA" id="ARBA00022989"/>
    </source>
</evidence>
<feature type="transmembrane region" description="Helical" evidence="10">
    <location>
        <begin position="1178"/>
        <end position="1200"/>
    </location>
</feature>
<feature type="transmembrane region" description="Helical" evidence="10">
    <location>
        <begin position="1446"/>
        <end position="1467"/>
    </location>
</feature>
<dbReference type="Pfam" id="PF06422">
    <property type="entry name" value="PDR_CDR"/>
    <property type="match status" value="1"/>
</dbReference>
<comment type="subcellular location">
    <subcellularLocation>
        <location evidence="1">Membrane</location>
        <topology evidence="1">Multi-pass membrane protein</topology>
    </subcellularLocation>
</comment>
<evidence type="ECO:0000256" key="4">
    <source>
        <dbReference type="ARBA" id="ARBA00022692"/>
    </source>
</evidence>
<sequence>MASPGSRRSSTESDYREVYTAAIHDRLRNGLEAHAQQQKSKHKHHGLPHTAQKDAQLTRIATNLSNNIGIAPQTLSDIDPRLDPENEAFDFRFWASAFMQLVREDGIGRASVGFSFESLTLSGTGSGVALQKTVASPFLALARLPMLFTKAGRQPKVILNSLNGSIKSGEMLLVLGRPGSGCTSFLKAITGQQQGLTQSSDTKITYDGIPQAAFVKNFKGRAVYSAEDDEHFPHLTVGQTLHFAAVAETPRTRIQGVDRETHANHMVEVMLRIFGLTHTRNTKVGNDTIRGVSGGERKRVSIAEMALARSSVAAWDNSTRGLDSATALEFVRSLRTLADVPGVTQAVALYQASQNVYDLFDKVLVLYEGRQIFFGSVALARPYFERMGWYCPPRQTTPDFLTSVTNPSERRVQSSFTGTIPTTSLDFEKYWHQSEEYATCMAEVAQSQVDDQQTGRLQTLRNAHRSAQAKHTRMKSPYLSSVWMQTNFCITRSTQLLWNDRGATVTLALGRVILALIIGSIFYGPPNTTASLPSRGSVIFLATLMNALMAVTEISSLFAKRGIVQKQKNYAFYHPFTDALAAYLVDVPVKFVIATLFNLVFYFLTGLRPEASNFFIFLLFNFVALLLMSAIFRSIGALSKELPVAFAIAGIGVLVQVIYTGYTLQTSYMHPWFRWINYINPIAYIFEALLVNEVHGRDYPCAPQNIVPPYAGKSNFACAFIGAQPNSRFVLGDDWVSSGYGYSYSHLWRNFGIVIAFMMFFLPLYLIATEFRSTAVGQPQRLIFRNRKAALSLVHADGDVETAGSEKSNQFVATPLKIQEKLSKTTTITEAEAAQENTKAAKALEHSGTLTWQDVTLDISIQGTPRRLLDNVTGWVTPGTLTCLMGVSGAGKTTLLDTLAQRHNTIGKVSGAIMVDGVALKRSFQRKTGYVQQQDLHLPTSTVREALRFSAVLRQPASVSLEDKYAHVEKVIEMLNMMYFCDAIVGQPGEGLNIEQRKLLTIGVELAAKPAILFLDEPTSGLDSQSAWTIVSLLRKLADHGQAILATIHQPSAMLFQQFDSILLLAKGGRTTYFGPLGADCHTLTGYFEAGGARHCDPKENPAEYILNVIGNPAHDWPEVWKASDAFAATNNTLQSGIQHRVDKPADPDDNLEFAVSFPTQFRRVLVRLFQDYWRTPGYIYAKFQASTMAALFIGFTFFLQNSSETGLQNTLFAIFMLNATFSTVANQIMSRVIPQRSLFEIRESPSKMYSWVSFVLANILVEIPYQCLLSVVVWACWYFPVFGYHQDSASKGLMFAFVLQFLLFASTFAQMIIFTMPDTQTAGTVSTILFTLTLQFNGVLQSPTALPGFWIFMWRVSPFTYLIGGWAGTGLANRPVVCAQNELAVFDPPQGQTCGTYLAKYINGGAPGTLLNPTANVNCEYCPIRNADQFLAGSSVYPSQQYRNLGIMFGYIAFNMLAAMALYYLFRVKRVFRKGNKRGKRGAKKLQQTPKKKTQGDEGHAKRWSKIGFYYHLALGVFRNVVKSSYTV</sequence>
<dbReference type="InterPro" id="IPR003593">
    <property type="entry name" value="AAA+_ATPase"/>
</dbReference>
<evidence type="ECO:0000256" key="8">
    <source>
        <dbReference type="ARBA" id="ARBA00023136"/>
    </source>
</evidence>
<evidence type="ECO:0000256" key="9">
    <source>
        <dbReference type="SAM" id="MobiDB-lite"/>
    </source>
</evidence>
<dbReference type="FunFam" id="3.40.50.300:FF:000054">
    <property type="entry name" value="ABC multidrug transporter atrF"/>
    <property type="match status" value="1"/>
</dbReference>
<organism evidence="12 13">
    <name type="scientific">Exophiala sideris</name>
    <dbReference type="NCBI Taxonomy" id="1016849"/>
    <lineage>
        <taxon>Eukaryota</taxon>
        <taxon>Fungi</taxon>
        <taxon>Dikarya</taxon>
        <taxon>Ascomycota</taxon>
        <taxon>Pezizomycotina</taxon>
        <taxon>Eurotiomycetes</taxon>
        <taxon>Chaetothyriomycetidae</taxon>
        <taxon>Chaetothyriales</taxon>
        <taxon>Herpotrichiellaceae</taxon>
        <taxon>Exophiala</taxon>
    </lineage>
</organism>
<evidence type="ECO:0000313" key="13">
    <source>
        <dbReference type="Proteomes" id="UP000053599"/>
    </source>
</evidence>
<dbReference type="CDD" id="cd03233">
    <property type="entry name" value="ABCG_PDR_domain1"/>
    <property type="match status" value="1"/>
</dbReference>
<dbReference type="Gene3D" id="3.40.50.300">
    <property type="entry name" value="P-loop containing nucleotide triphosphate hydrolases"/>
    <property type="match status" value="2"/>
</dbReference>
<dbReference type="GO" id="GO:0016887">
    <property type="term" value="F:ATP hydrolysis activity"/>
    <property type="evidence" value="ECO:0007669"/>
    <property type="project" value="InterPro"/>
</dbReference>
<evidence type="ECO:0000259" key="11">
    <source>
        <dbReference type="PROSITE" id="PS50893"/>
    </source>
</evidence>
<comment type="similarity">
    <text evidence="2">Belongs to the ABC transporter superfamily. ABCG family. PDR (TC 3.A.1.205) subfamily.</text>
</comment>
<accession>A0A0D1YRU0</accession>
<dbReference type="OrthoDB" id="245989at2759"/>
<dbReference type="PROSITE" id="PS50893">
    <property type="entry name" value="ABC_TRANSPORTER_2"/>
    <property type="match status" value="2"/>
</dbReference>
<feature type="transmembrane region" description="Helical" evidence="10">
    <location>
        <begin position="502"/>
        <end position="524"/>
    </location>
</feature>
<reference evidence="12 13" key="1">
    <citation type="submission" date="2015-01" db="EMBL/GenBank/DDBJ databases">
        <title>The Genome Sequence of Exophiala sideris CBS121828.</title>
        <authorList>
            <consortium name="The Broad Institute Genomics Platform"/>
            <person name="Cuomo C."/>
            <person name="de Hoog S."/>
            <person name="Gorbushina A."/>
            <person name="Stielow B."/>
            <person name="Teixiera M."/>
            <person name="Abouelleil A."/>
            <person name="Chapman S.B."/>
            <person name="Priest M."/>
            <person name="Young S.K."/>
            <person name="Wortman J."/>
            <person name="Nusbaum C."/>
            <person name="Birren B."/>
        </authorList>
    </citation>
    <scope>NUCLEOTIDE SEQUENCE [LARGE SCALE GENOMIC DNA]</scope>
    <source>
        <strain evidence="12 13">CBS 121828</strain>
    </source>
</reference>
<evidence type="ECO:0000256" key="6">
    <source>
        <dbReference type="ARBA" id="ARBA00022840"/>
    </source>
</evidence>
<keyword evidence="5" id="KW-0547">Nucleotide-binding</keyword>
<feature type="transmembrane region" description="Helical" evidence="10">
    <location>
        <begin position="611"/>
        <end position="632"/>
    </location>
</feature>
<dbReference type="InterPro" id="IPR013525">
    <property type="entry name" value="ABC2_TM"/>
</dbReference>
<dbReference type="GO" id="GO:0016020">
    <property type="term" value="C:membrane"/>
    <property type="evidence" value="ECO:0007669"/>
    <property type="project" value="UniProtKB-SubCell"/>
</dbReference>
<feature type="transmembrane region" description="Helical" evidence="10">
    <location>
        <begin position="1293"/>
        <end position="1317"/>
    </location>
</feature>
<feature type="domain" description="ABC transporter" evidence="11">
    <location>
        <begin position="142"/>
        <end position="393"/>
    </location>
</feature>
<dbReference type="GO" id="GO:0140359">
    <property type="term" value="F:ABC-type transporter activity"/>
    <property type="evidence" value="ECO:0007669"/>
    <property type="project" value="InterPro"/>
</dbReference>
<protein>
    <recommendedName>
        <fullName evidence="11">ABC transporter domain-containing protein</fullName>
    </recommendedName>
</protein>
<feature type="domain" description="ABC transporter" evidence="11">
    <location>
        <begin position="850"/>
        <end position="1093"/>
    </location>
</feature>
<feature type="transmembrane region" description="Helical" evidence="10">
    <location>
        <begin position="536"/>
        <end position="559"/>
    </location>
</feature>
<feature type="transmembrane region" description="Helical" evidence="10">
    <location>
        <begin position="747"/>
        <end position="768"/>
    </location>
</feature>
<keyword evidence="4 10" id="KW-0812">Transmembrane</keyword>
<dbReference type="InterPro" id="IPR017871">
    <property type="entry name" value="ABC_transporter-like_CS"/>
</dbReference>
<dbReference type="HOGENOM" id="CLU_000604_35_0_1"/>